<accession>A0A6A6QSI8</accession>
<dbReference type="PANTHER" id="PTHR13213:SF2">
    <property type="entry name" value="MYB-BINDING PROTEIN 1A"/>
    <property type="match status" value="1"/>
</dbReference>
<dbReference type="GO" id="GO:0006355">
    <property type="term" value="P:regulation of DNA-templated transcription"/>
    <property type="evidence" value="ECO:0007669"/>
    <property type="project" value="InterPro"/>
</dbReference>
<proteinExistence type="inferred from homology"/>
<comment type="similarity">
    <text evidence="2">Belongs to the MYBBP1A family.</text>
</comment>
<sequence length="1021" mass="113813">MSRKRRQSDIKDEATPPADSGPQKRRRQYTKEDAELAELFEKLASETEDVRMTAAKAIVKKFSPKSSPTPESVDRAVIRLIRGLCSNRKAARLGFGVALTEVLHQLFGPGSTFFQGLDSSAEGIVELVTERTKPDASAVGQERKDHLIGQIAAYRAILESNILVQPSVPLECWNNILDHIYELARDKPWLREECGSVLCGTVRNLQSTKGNTKHVKEIIGRLSTYNLAKTPEGVAIWLVTRSLFSQDVLPEDIWRKKDPLCTKERRVLANVLKENFVNVSDSKPKSDSKNVKGGSAHSRPSFAWHFVLQEMLGRESKSDFAKFWIDVVDDNLFSASASLERKSWGFQLLSSMLSTAPELVLPTLFSPNLMRSLINHRSKENRFLHNATMSPLKAMQTRVEAEPGLAASFVIALTSNNGNIRFDQLTKTKTIEGLLLLTDDDALSKIVQHFTALIIKPEDESEHAADSYRRVIADLLSSLVKGYKGYDAPADVLSSTTKRSWLRNLLDCFIEFGYFVPKQSVADETSPSPPISVSNRTTFRDRISSCLAHLVAMPQDNKSQKRTTSGGLISFPYLVASGIRTKARSSKTLSLVFEADDEVLDTVKKAHKHLKAIESQQSFSEDGKSATNDAFILLYSLTILQVYNGDSDAVSILSELDICYRAISGKADSDSEDSFDLLLELLLSFLAKPSTLLRKLAEQVFTTFTASVTRNSLGSLIDILNKSENLLGQQELFDQNADEADGSELDDDETSADDSDVEMIDGELDSDVEIENGGASSDADADSDDSASEADDQEKDDEEAARFEGLLAGILKTDLQNGEASDAETSDGEDMDDEEMMALEPHLTKIFQERKKTTSKKKENKNARETMLNFKNRVLDLLSIYVKKQHENPLALELILPVLRLVRTSTSKQLSEKSFGLLREYFDACKKGLPKPEGQELLWEILKTVHEEVKIDGSKLHGNACSKSSLFVVKVLVAMDRKNRGKATDVYKESEREWNLDPGSKVQSGFFSEWLNWCIQTRRQK</sequence>
<evidence type="ECO:0000256" key="1">
    <source>
        <dbReference type="ARBA" id="ARBA00004123"/>
    </source>
</evidence>
<dbReference type="AlphaFoldDB" id="A0A6A6QSI8"/>
<evidence type="ECO:0000313" key="5">
    <source>
        <dbReference type="EMBL" id="KAF2495104.1"/>
    </source>
</evidence>
<dbReference type="EMBL" id="MU004189">
    <property type="protein sequence ID" value="KAF2495104.1"/>
    <property type="molecule type" value="Genomic_DNA"/>
</dbReference>
<protein>
    <recommendedName>
        <fullName evidence="7">DNA polymerase V</fullName>
    </recommendedName>
</protein>
<dbReference type="Proteomes" id="UP000799750">
    <property type="component" value="Unassembled WGS sequence"/>
</dbReference>
<evidence type="ECO:0008006" key="7">
    <source>
        <dbReference type="Google" id="ProtNLM"/>
    </source>
</evidence>
<reference evidence="5" key="1">
    <citation type="journal article" date="2020" name="Stud. Mycol.">
        <title>101 Dothideomycetes genomes: a test case for predicting lifestyles and emergence of pathogens.</title>
        <authorList>
            <person name="Haridas S."/>
            <person name="Albert R."/>
            <person name="Binder M."/>
            <person name="Bloem J."/>
            <person name="Labutti K."/>
            <person name="Salamov A."/>
            <person name="Andreopoulos B."/>
            <person name="Baker S."/>
            <person name="Barry K."/>
            <person name="Bills G."/>
            <person name="Bluhm B."/>
            <person name="Cannon C."/>
            <person name="Castanera R."/>
            <person name="Culley D."/>
            <person name="Daum C."/>
            <person name="Ezra D."/>
            <person name="Gonzalez J."/>
            <person name="Henrissat B."/>
            <person name="Kuo A."/>
            <person name="Liang C."/>
            <person name="Lipzen A."/>
            <person name="Lutzoni F."/>
            <person name="Magnuson J."/>
            <person name="Mondo S."/>
            <person name="Nolan M."/>
            <person name="Ohm R."/>
            <person name="Pangilinan J."/>
            <person name="Park H.-J."/>
            <person name="Ramirez L."/>
            <person name="Alfaro M."/>
            <person name="Sun H."/>
            <person name="Tritt A."/>
            <person name="Yoshinaga Y."/>
            <person name="Zwiers L.-H."/>
            <person name="Turgeon B."/>
            <person name="Goodwin S."/>
            <person name="Spatafora J."/>
            <person name="Crous P."/>
            <person name="Grigoriev I."/>
        </authorList>
    </citation>
    <scope>NUCLEOTIDE SEQUENCE</scope>
    <source>
        <strain evidence="5">CBS 269.34</strain>
    </source>
</reference>
<keyword evidence="6" id="KW-1185">Reference proteome</keyword>
<organism evidence="5 6">
    <name type="scientific">Lophium mytilinum</name>
    <dbReference type="NCBI Taxonomy" id="390894"/>
    <lineage>
        <taxon>Eukaryota</taxon>
        <taxon>Fungi</taxon>
        <taxon>Dikarya</taxon>
        <taxon>Ascomycota</taxon>
        <taxon>Pezizomycotina</taxon>
        <taxon>Dothideomycetes</taxon>
        <taxon>Pleosporomycetidae</taxon>
        <taxon>Mytilinidiales</taxon>
        <taxon>Mytilinidiaceae</taxon>
        <taxon>Lophium</taxon>
    </lineage>
</organism>
<evidence type="ECO:0000256" key="3">
    <source>
        <dbReference type="ARBA" id="ARBA00023242"/>
    </source>
</evidence>
<feature type="region of interest" description="Disordered" evidence="4">
    <location>
        <begin position="765"/>
        <end position="799"/>
    </location>
</feature>
<dbReference type="InterPro" id="IPR007015">
    <property type="entry name" value="DNA_pol_V/MYBBP1A"/>
</dbReference>
<comment type="subcellular location">
    <subcellularLocation>
        <location evidence="1">Nucleus</location>
    </subcellularLocation>
</comment>
<dbReference type="GO" id="GO:0000182">
    <property type="term" value="F:rDNA binding"/>
    <property type="evidence" value="ECO:0007669"/>
    <property type="project" value="TreeGrafter"/>
</dbReference>
<keyword evidence="3" id="KW-0539">Nucleus</keyword>
<dbReference type="GO" id="GO:0005730">
    <property type="term" value="C:nucleolus"/>
    <property type="evidence" value="ECO:0007669"/>
    <property type="project" value="InterPro"/>
</dbReference>
<dbReference type="PANTHER" id="PTHR13213">
    <property type="entry name" value="MYB-BINDING PROTEIN 1A FAMILY MEMBER"/>
    <property type="match status" value="1"/>
</dbReference>
<evidence type="ECO:0000256" key="4">
    <source>
        <dbReference type="SAM" id="MobiDB-lite"/>
    </source>
</evidence>
<feature type="compositionally biased region" description="Acidic residues" evidence="4">
    <location>
        <begin position="779"/>
        <end position="799"/>
    </location>
</feature>
<gene>
    <name evidence="5" type="ORF">BU16DRAFT_486325</name>
</gene>
<dbReference type="Pfam" id="PF04931">
    <property type="entry name" value="DNA_pol_phi"/>
    <property type="match status" value="1"/>
</dbReference>
<dbReference type="InterPro" id="IPR016024">
    <property type="entry name" value="ARM-type_fold"/>
</dbReference>
<feature type="region of interest" description="Disordered" evidence="4">
    <location>
        <begin position="1"/>
        <end position="31"/>
    </location>
</feature>
<dbReference type="SUPFAM" id="SSF48371">
    <property type="entry name" value="ARM repeat"/>
    <property type="match status" value="1"/>
</dbReference>
<name>A0A6A6QSI8_9PEZI</name>
<evidence type="ECO:0000313" key="6">
    <source>
        <dbReference type="Proteomes" id="UP000799750"/>
    </source>
</evidence>
<dbReference type="OrthoDB" id="342531at2759"/>
<evidence type="ECO:0000256" key="2">
    <source>
        <dbReference type="ARBA" id="ARBA00006809"/>
    </source>
</evidence>